<dbReference type="PANTHER" id="PTHR37292">
    <property type="entry name" value="VNG6097C"/>
    <property type="match status" value="1"/>
</dbReference>
<feature type="domain" description="GmrSD restriction endonucleases N-terminal" evidence="1">
    <location>
        <begin position="15"/>
        <end position="226"/>
    </location>
</feature>
<sequence length="589" mass="67246">MAKTLFRDTSFGLLHLVSSIERGDIALPELQRPFVWKNASVRDLFDSMYKGFPVGNLLMWETGADANARQIGTGDKESRAPRWLVVDGQQRLTSLFSVFTGQEVVREDYSTSRIVLSFRPRDESFEVAGGITRNDPEYLPDITLLWSDDYKKVKREFFRRLQDAKGELSDDEVDAMDDVLDQVRSLQSFPFHVIELDAAIDEEQLAEVFVRINSGGVKLNQADFILTIMSVFWDEGRKELETFAQACKTPAKGTSSPFNWMIAPQPDQLLRVCIALAFRRAVMRHAYSVLRGKDLATGIVSAEARESQFARLQEAQKHVLDVTFWHEYLRCLERAGFRGEKMITSENAVIFSYVMWLVGRIDYQVPVDELREVIARWFFMAHTTRRYTGSFETQVERDLASLGTVTGADGFIRHLDQIIREQLTNDFWTITMPNELGTSASRSPALSAYLAGLNILDAESLMSTGRVRDRLDPAVTSTKGIERHHLFPKAYLSKKIGISDPKKINQIANMALVEWNVNIDISDSAPSEYWPKVIEAKGHLTEDRIAEQRRLHALPDSWPEIDYKEFLEQRRHLMAAVTREAFEKLASEQ</sequence>
<evidence type="ECO:0000313" key="2">
    <source>
        <dbReference type="EMBL" id="BAU95221.1"/>
    </source>
</evidence>
<dbReference type="InterPro" id="IPR004919">
    <property type="entry name" value="GmrSD_N"/>
</dbReference>
<dbReference type="RefSeq" id="WP_096454855.1">
    <property type="nucleotide sequence ID" value="NZ_AP017369.1"/>
</dbReference>
<keyword evidence="3" id="KW-1185">Reference proteome</keyword>
<dbReference type="PANTHER" id="PTHR37292:SF2">
    <property type="entry name" value="DUF262 DOMAIN-CONTAINING PROTEIN"/>
    <property type="match status" value="1"/>
</dbReference>
<evidence type="ECO:0000259" key="1">
    <source>
        <dbReference type="Pfam" id="PF03235"/>
    </source>
</evidence>
<dbReference type="EMBL" id="AP017369">
    <property type="protein sequence ID" value="BAU95221.1"/>
    <property type="molecule type" value="Genomic_DNA"/>
</dbReference>
<dbReference type="AlphaFoldDB" id="A0A160PR31"/>
<accession>A0A160PR31</accession>
<evidence type="ECO:0000313" key="3">
    <source>
        <dbReference type="Proteomes" id="UP000218244"/>
    </source>
</evidence>
<dbReference type="KEGG" id="csur:N24_0959"/>
<proteinExistence type="predicted"/>
<name>A0A160PR31_9CORY</name>
<dbReference type="Proteomes" id="UP000218244">
    <property type="component" value="Chromosome"/>
</dbReference>
<gene>
    <name evidence="2" type="ORF">N24_0959</name>
</gene>
<protein>
    <recommendedName>
        <fullName evidence="1">GmrSD restriction endonucleases N-terminal domain-containing protein</fullName>
    </recommendedName>
</protein>
<organism evidence="2 3">
    <name type="scientific">Corynebacterium suranareeae</name>
    <dbReference type="NCBI Taxonomy" id="2506452"/>
    <lineage>
        <taxon>Bacteria</taxon>
        <taxon>Bacillati</taxon>
        <taxon>Actinomycetota</taxon>
        <taxon>Actinomycetes</taxon>
        <taxon>Mycobacteriales</taxon>
        <taxon>Corynebacteriaceae</taxon>
        <taxon>Corynebacterium</taxon>
    </lineage>
</organism>
<reference evidence="2 3" key="1">
    <citation type="submission" date="2016-02" db="EMBL/GenBank/DDBJ databases">
        <title>Corynebacterium glutamicum N24 whole genome sequencing project.</title>
        <authorList>
            <person name="Matsutani M."/>
            <person name="Nangtapong N."/>
            <person name="Yakushi T."/>
            <person name="Matsushita K."/>
        </authorList>
    </citation>
    <scope>NUCLEOTIDE SEQUENCE [LARGE SCALE GENOMIC DNA]</scope>
    <source>
        <strain evidence="2 3">N24</strain>
    </source>
</reference>
<dbReference type="Pfam" id="PF03235">
    <property type="entry name" value="GmrSD_N"/>
    <property type="match status" value="1"/>
</dbReference>